<name>A0A8R7R6Z2_TRIUA</name>
<reference evidence="2" key="2">
    <citation type="submission" date="2018-03" db="EMBL/GenBank/DDBJ databases">
        <title>The Triticum urartu genome reveals the dynamic nature of wheat genome evolution.</title>
        <authorList>
            <person name="Ling H."/>
            <person name="Ma B."/>
            <person name="Shi X."/>
            <person name="Liu H."/>
            <person name="Dong L."/>
            <person name="Sun H."/>
            <person name="Cao Y."/>
            <person name="Gao Q."/>
            <person name="Zheng S."/>
            <person name="Li Y."/>
            <person name="Yu Y."/>
            <person name="Du H."/>
            <person name="Qi M."/>
            <person name="Li Y."/>
            <person name="Yu H."/>
            <person name="Cui Y."/>
            <person name="Wang N."/>
            <person name="Chen C."/>
            <person name="Wu H."/>
            <person name="Zhao Y."/>
            <person name="Zhang J."/>
            <person name="Li Y."/>
            <person name="Zhou W."/>
            <person name="Zhang B."/>
            <person name="Hu W."/>
            <person name="Eijk M."/>
            <person name="Tang J."/>
            <person name="Witsenboer H."/>
            <person name="Zhao S."/>
            <person name="Li Z."/>
            <person name="Zhang A."/>
            <person name="Wang D."/>
            <person name="Liang C."/>
        </authorList>
    </citation>
    <scope>NUCLEOTIDE SEQUENCE [LARGE SCALE GENOMIC DNA]</scope>
    <source>
        <strain evidence="2">cv. G1812</strain>
    </source>
</reference>
<feature type="region of interest" description="Disordered" evidence="1">
    <location>
        <begin position="1"/>
        <end position="124"/>
    </location>
</feature>
<feature type="compositionally biased region" description="Basic and acidic residues" evidence="1">
    <location>
        <begin position="86"/>
        <end position="115"/>
    </location>
</feature>
<dbReference type="Proteomes" id="UP000015106">
    <property type="component" value="Chromosome 7"/>
</dbReference>
<feature type="compositionally biased region" description="Low complexity" evidence="1">
    <location>
        <begin position="20"/>
        <end position="39"/>
    </location>
</feature>
<proteinExistence type="predicted"/>
<evidence type="ECO:0000256" key="1">
    <source>
        <dbReference type="SAM" id="MobiDB-lite"/>
    </source>
</evidence>
<reference evidence="3" key="1">
    <citation type="journal article" date="2013" name="Nature">
        <title>Draft genome of the wheat A-genome progenitor Triticum urartu.</title>
        <authorList>
            <person name="Ling H.Q."/>
            <person name="Zhao S."/>
            <person name="Liu D."/>
            <person name="Wang J."/>
            <person name="Sun H."/>
            <person name="Zhang C."/>
            <person name="Fan H."/>
            <person name="Li D."/>
            <person name="Dong L."/>
            <person name="Tao Y."/>
            <person name="Gao C."/>
            <person name="Wu H."/>
            <person name="Li Y."/>
            <person name="Cui Y."/>
            <person name="Guo X."/>
            <person name="Zheng S."/>
            <person name="Wang B."/>
            <person name="Yu K."/>
            <person name="Liang Q."/>
            <person name="Yang W."/>
            <person name="Lou X."/>
            <person name="Chen J."/>
            <person name="Feng M."/>
            <person name="Jian J."/>
            <person name="Zhang X."/>
            <person name="Luo G."/>
            <person name="Jiang Y."/>
            <person name="Liu J."/>
            <person name="Wang Z."/>
            <person name="Sha Y."/>
            <person name="Zhang B."/>
            <person name="Wu H."/>
            <person name="Tang D."/>
            <person name="Shen Q."/>
            <person name="Xue P."/>
            <person name="Zou S."/>
            <person name="Wang X."/>
            <person name="Liu X."/>
            <person name="Wang F."/>
            <person name="Yang Y."/>
            <person name="An X."/>
            <person name="Dong Z."/>
            <person name="Zhang K."/>
            <person name="Zhang X."/>
            <person name="Luo M.C."/>
            <person name="Dvorak J."/>
            <person name="Tong Y."/>
            <person name="Wang J."/>
            <person name="Yang H."/>
            <person name="Li Z."/>
            <person name="Wang D."/>
            <person name="Zhang A."/>
            <person name="Wang J."/>
        </authorList>
    </citation>
    <scope>NUCLEOTIDE SEQUENCE</scope>
    <source>
        <strain evidence="3">cv. G1812</strain>
    </source>
</reference>
<keyword evidence="3" id="KW-1185">Reference proteome</keyword>
<sequence>AWDRESGPILSPKPSALGQSSPSFEPSSSLSAPSRLPCSRTAAFSPGAQGATTRARSPSSRNLVGCRSPASRAASHDSGSGAYLRQESRSSSEGSRGTHPERAPLRRLPAKERARMAPSSWRRRTGTGMSSWCLRRGRAAEEKWWWGRRTPLSSVFGQPWLTPEPLAGFEIVRCRRPRHPTTSCCSSSRRSGNLTAISFEIEVLSSKFS</sequence>
<protein>
    <submittedName>
        <fullName evidence="2">Uncharacterized protein</fullName>
    </submittedName>
</protein>
<evidence type="ECO:0000313" key="2">
    <source>
        <dbReference type="EnsemblPlants" id="TuG1812G0700004891.01.T06"/>
    </source>
</evidence>
<evidence type="ECO:0000313" key="3">
    <source>
        <dbReference type="Proteomes" id="UP000015106"/>
    </source>
</evidence>
<organism evidence="2 3">
    <name type="scientific">Triticum urartu</name>
    <name type="common">Red wild einkorn</name>
    <name type="synonym">Crithodium urartu</name>
    <dbReference type="NCBI Taxonomy" id="4572"/>
    <lineage>
        <taxon>Eukaryota</taxon>
        <taxon>Viridiplantae</taxon>
        <taxon>Streptophyta</taxon>
        <taxon>Embryophyta</taxon>
        <taxon>Tracheophyta</taxon>
        <taxon>Spermatophyta</taxon>
        <taxon>Magnoliopsida</taxon>
        <taxon>Liliopsida</taxon>
        <taxon>Poales</taxon>
        <taxon>Poaceae</taxon>
        <taxon>BOP clade</taxon>
        <taxon>Pooideae</taxon>
        <taxon>Triticodae</taxon>
        <taxon>Triticeae</taxon>
        <taxon>Triticinae</taxon>
        <taxon>Triticum</taxon>
    </lineage>
</organism>
<dbReference type="Gramene" id="TuG1812G0700004891.01.T06">
    <property type="protein sequence ID" value="TuG1812G0700004891.01.T06"/>
    <property type="gene ID" value="TuG1812G0700004891.01"/>
</dbReference>
<dbReference type="AlphaFoldDB" id="A0A8R7R6Z2"/>
<reference evidence="2" key="3">
    <citation type="submission" date="2022-06" db="UniProtKB">
        <authorList>
            <consortium name="EnsemblPlants"/>
        </authorList>
    </citation>
    <scope>IDENTIFICATION</scope>
</reference>
<dbReference type="EnsemblPlants" id="TuG1812G0700004891.01.T06">
    <property type="protein sequence ID" value="TuG1812G0700004891.01.T06"/>
    <property type="gene ID" value="TuG1812G0700004891.01"/>
</dbReference>
<accession>A0A8R7R6Z2</accession>
<feature type="compositionally biased region" description="Polar residues" evidence="1">
    <location>
        <begin position="50"/>
        <end position="62"/>
    </location>
</feature>